<dbReference type="GO" id="GO:0120147">
    <property type="term" value="F:formylglycine-generating oxidase activity"/>
    <property type="evidence" value="ECO:0007669"/>
    <property type="project" value="TreeGrafter"/>
</dbReference>
<dbReference type="Proteomes" id="UP000075260">
    <property type="component" value="Unassembled WGS sequence"/>
</dbReference>
<evidence type="ECO:0000313" key="2">
    <source>
        <dbReference type="EMBL" id="KYF69567.1"/>
    </source>
</evidence>
<name>A0A150QNK0_SORCE</name>
<organism evidence="2 3">
    <name type="scientific">Sorangium cellulosum</name>
    <name type="common">Polyangium cellulosum</name>
    <dbReference type="NCBI Taxonomy" id="56"/>
    <lineage>
        <taxon>Bacteria</taxon>
        <taxon>Pseudomonadati</taxon>
        <taxon>Myxococcota</taxon>
        <taxon>Polyangia</taxon>
        <taxon>Polyangiales</taxon>
        <taxon>Polyangiaceae</taxon>
        <taxon>Sorangium</taxon>
    </lineage>
</organism>
<gene>
    <name evidence="2" type="ORF">BE15_23165</name>
</gene>
<dbReference type="InterPro" id="IPR016187">
    <property type="entry name" value="CTDL_fold"/>
</dbReference>
<dbReference type="AlphaFoldDB" id="A0A150QNK0"/>
<evidence type="ECO:0000259" key="1">
    <source>
        <dbReference type="Pfam" id="PF03781"/>
    </source>
</evidence>
<proteinExistence type="predicted"/>
<sequence length="295" mass="32145">MCIDGMCRPRCGGLAATCGPSSNENCCAALQVPGGTFNRENNPELPATVSSFEMDRFEVTVARFRMFADAYPESAPRAGAGAHPQIPGSGWNPDWDALLPADRATLSGEVRCESEFSTWTDAPGANERLPMNCTLWHLAFAFCAWDGGRLPTEAEWNYAAAGGSEQRAYPWSVPPSSMMIDGTYAAYACLGAGTGTCEFADMLPVGSRSPKGDGRWRHADLAGSMGEWTLDAFINRDHYVNPCVNCAELDEPGATLNRVIRGGGWNQDRASQFERAYHPENDFTRYIGFRCVRTP</sequence>
<dbReference type="Pfam" id="PF03781">
    <property type="entry name" value="FGE-sulfatase"/>
    <property type="match status" value="1"/>
</dbReference>
<accession>A0A150QNK0</accession>
<reference evidence="2 3" key="1">
    <citation type="submission" date="2014-02" db="EMBL/GenBank/DDBJ databases">
        <title>The small core and large imbalanced accessory genome model reveals a collaborative survival strategy of Sorangium cellulosum strains in nature.</title>
        <authorList>
            <person name="Han K."/>
            <person name="Peng R."/>
            <person name="Blom J."/>
            <person name="Li Y.-Z."/>
        </authorList>
    </citation>
    <scope>NUCLEOTIDE SEQUENCE [LARGE SCALE GENOMIC DNA]</scope>
    <source>
        <strain evidence="2 3">So0008-312</strain>
    </source>
</reference>
<dbReference type="PANTHER" id="PTHR23150:SF19">
    <property type="entry name" value="FORMYLGLYCINE-GENERATING ENZYME"/>
    <property type="match status" value="1"/>
</dbReference>
<feature type="domain" description="Sulfatase-modifying factor enzyme-like" evidence="1">
    <location>
        <begin position="32"/>
        <end position="293"/>
    </location>
</feature>
<protein>
    <recommendedName>
        <fullName evidence="1">Sulfatase-modifying factor enzyme-like domain-containing protein</fullName>
    </recommendedName>
</protein>
<comment type="caution">
    <text evidence="2">The sequence shown here is derived from an EMBL/GenBank/DDBJ whole genome shotgun (WGS) entry which is preliminary data.</text>
</comment>
<dbReference type="Gene3D" id="3.90.1580.10">
    <property type="entry name" value="paralog of FGE (formylglycine-generating enzyme)"/>
    <property type="match status" value="1"/>
</dbReference>
<dbReference type="EMBL" id="JEMA01000462">
    <property type="protein sequence ID" value="KYF69567.1"/>
    <property type="molecule type" value="Genomic_DNA"/>
</dbReference>
<dbReference type="PANTHER" id="PTHR23150">
    <property type="entry name" value="SULFATASE MODIFYING FACTOR 1, 2"/>
    <property type="match status" value="1"/>
</dbReference>
<dbReference type="InterPro" id="IPR042095">
    <property type="entry name" value="SUMF_sf"/>
</dbReference>
<dbReference type="SUPFAM" id="SSF56436">
    <property type="entry name" value="C-type lectin-like"/>
    <property type="match status" value="1"/>
</dbReference>
<evidence type="ECO:0000313" key="3">
    <source>
        <dbReference type="Proteomes" id="UP000075260"/>
    </source>
</evidence>
<dbReference type="InterPro" id="IPR051043">
    <property type="entry name" value="Sulfatase_Mod_Factor_Kinase"/>
</dbReference>
<dbReference type="InterPro" id="IPR005532">
    <property type="entry name" value="SUMF_dom"/>
</dbReference>